<dbReference type="PANTHER" id="PTHR42967">
    <property type="entry name" value="METAL DEPENDENT HYDROLASE"/>
    <property type="match status" value="1"/>
</dbReference>
<dbReference type="Proteomes" id="UP001154312">
    <property type="component" value="Unassembled WGS sequence"/>
</dbReference>
<reference evidence="1" key="1">
    <citation type="submission" date="2022-02" db="EMBL/GenBank/DDBJ databases">
        <authorList>
            <person name="Leng L."/>
        </authorList>
    </citation>
    <scope>NUCLEOTIDE SEQUENCE</scope>
    <source>
        <strain evidence="1">JI</strain>
    </source>
</reference>
<dbReference type="Gene3D" id="3.60.15.10">
    <property type="entry name" value="Ribonuclease Z/Hydroxyacylglutathione hydrolase-like"/>
    <property type="match status" value="1"/>
</dbReference>
<dbReference type="Pfam" id="PF13483">
    <property type="entry name" value="Lactamase_B_3"/>
    <property type="match status" value="1"/>
</dbReference>
<organism evidence="1 2">
    <name type="scientific">Pelotomaculum isophthalicicum JI</name>
    <dbReference type="NCBI Taxonomy" id="947010"/>
    <lineage>
        <taxon>Bacteria</taxon>
        <taxon>Bacillati</taxon>
        <taxon>Bacillota</taxon>
        <taxon>Clostridia</taxon>
        <taxon>Eubacteriales</taxon>
        <taxon>Desulfotomaculaceae</taxon>
        <taxon>Pelotomaculum</taxon>
    </lineage>
</organism>
<dbReference type="InterPro" id="IPR036866">
    <property type="entry name" value="RibonucZ/Hydroxyglut_hydro"/>
</dbReference>
<name>A0A9X4GZD8_9FIRM</name>
<gene>
    <name evidence="1" type="ORF">L7E55_09885</name>
</gene>
<evidence type="ECO:0000313" key="1">
    <source>
        <dbReference type="EMBL" id="MDF9408662.1"/>
    </source>
</evidence>
<evidence type="ECO:0000313" key="2">
    <source>
        <dbReference type="Proteomes" id="UP001154312"/>
    </source>
</evidence>
<dbReference type="RefSeq" id="WP_277444009.1">
    <property type="nucleotide sequence ID" value="NZ_JAKOAV010000017.1"/>
</dbReference>
<accession>A0A9X4GZD8</accession>
<keyword evidence="2" id="KW-1185">Reference proteome</keyword>
<dbReference type="AlphaFoldDB" id="A0A9X4GZD8"/>
<dbReference type="SUPFAM" id="SSF56281">
    <property type="entry name" value="Metallo-hydrolase/oxidoreductase"/>
    <property type="match status" value="1"/>
</dbReference>
<proteinExistence type="predicted"/>
<protein>
    <submittedName>
        <fullName evidence="1">MBL fold metallo-hydrolase</fullName>
    </submittedName>
</protein>
<dbReference type="PANTHER" id="PTHR42967:SF1">
    <property type="entry name" value="MBL FOLD METALLO-HYDROLASE"/>
    <property type="match status" value="1"/>
</dbReference>
<comment type="caution">
    <text evidence="1">The sequence shown here is derived from an EMBL/GenBank/DDBJ whole genome shotgun (WGS) entry which is preliminary data.</text>
</comment>
<sequence length="211" mass="23214">MRIEWKGHASFLLISSKGVRVLTDPFDQYVGYPLPNVEVDVATVSHQHGDHNYVDSLPGKPVIIEGAGEHEAAGIVIKGVATCHDTEQGKKRGKNTVFVINLDGLNICHLGDLGHLLTSQQVSDIGQVDVLFVPVGGFYTIDAKQAYEVVQQLRPALVLPMHYKLDKRVTLPIAPVDEFLGLFPRVEKKSFLDIDKSSLPGKTEVVLLELR</sequence>
<dbReference type="EMBL" id="JAKOAV010000017">
    <property type="protein sequence ID" value="MDF9408662.1"/>
    <property type="molecule type" value="Genomic_DNA"/>
</dbReference>